<dbReference type="CDD" id="cd09601">
    <property type="entry name" value="M1_APN-Q_like"/>
    <property type="match status" value="1"/>
</dbReference>
<dbReference type="InterPro" id="IPR001930">
    <property type="entry name" value="Peptidase_M1"/>
</dbReference>
<dbReference type="SUPFAM" id="SSF55486">
    <property type="entry name" value="Metalloproteases ('zincins'), catalytic domain"/>
    <property type="match status" value="1"/>
</dbReference>
<keyword evidence="4" id="KW-0812">Transmembrane</keyword>
<evidence type="ECO:0000256" key="10">
    <source>
        <dbReference type="ARBA" id="ARBA00023049"/>
    </source>
</evidence>
<accession>A0AAJ7WEK4</accession>
<evidence type="ECO:0000256" key="8">
    <source>
        <dbReference type="ARBA" id="ARBA00022968"/>
    </source>
</evidence>
<dbReference type="EC" id="3.4.11.-" evidence="15"/>
<dbReference type="InterPro" id="IPR045357">
    <property type="entry name" value="Aminopeptidase_N-like_N"/>
</dbReference>
<dbReference type="GO" id="GO:0005737">
    <property type="term" value="C:cytoplasm"/>
    <property type="evidence" value="ECO:0007669"/>
    <property type="project" value="TreeGrafter"/>
</dbReference>
<dbReference type="InterPro" id="IPR024571">
    <property type="entry name" value="ERAP1-like_C_dom"/>
</dbReference>
<comment type="subcellular location">
    <subcellularLocation>
        <location evidence="1">Membrane</location>
        <topology evidence="1">Single-pass type II membrane protein</topology>
    </subcellularLocation>
</comment>
<dbReference type="InterPro" id="IPR050344">
    <property type="entry name" value="Peptidase_M1_aminopeptidases"/>
</dbReference>
<name>A0AAJ7WEK4_9HYME</name>
<dbReference type="PRINTS" id="PR00756">
    <property type="entry name" value="ALADIPTASE"/>
</dbReference>
<dbReference type="InterPro" id="IPR027268">
    <property type="entry name" value="Peptidase_M4/M1_CTD_sf"/>
</dbReference>
<feature type="domain" description="Aminopeptidase N-like N-terminal" evidence="17">
    <location>
        <begin position="145"/>
        <end position="328"/>
    </location>
</feature>
<keyword evidence="11" id="KW-0472">Membrane</keyword>
<evidence type="ECO:0000256" key="4">
    <source>
        <dbReference type="ARBA" id="ARBA00022692"/>
    </source>
</evidence>
<keyword evidence="8" id="KW-0735">Signal-anchor</keyword>
<evidence type="ECO:0000313" key="18">
    <source>
        <dbReference type="Proteomes" id="UP000694925"/>
    </source>
</evidence>
<keyword evidence="9" id="KW-1133">Transmembrane helix</keyword>
<feature type="binding site" evidence="13">
    <location>
        <position position="461"/>
    </location>
    <ligand>
        <name>Zn(2+)</name>
        <dbReference type="ChEBI" id="CHEBI:29105"/>
        <note>catalytic</note>
    </ligand>
</feature>
<feature type="site" description="Transition state stabilizer" evidence="14">
    <location>
        <position position="525"/>
    </location>
</feature>
<dbReference type="PANTHER" id="PTHR11533">
    <property type="entry name" value="PROTEASE M1 ZINC METALLOPROTEASE"/>
    <property type="match status" value="1"/>
</dbReference>
<dbReference type="GO" id="GO:0008270">
    <property type="term" value="F:zinc ion binding"/>
    <property type="evidence" value="ECO:0007669"/>
    <property type="project" value="UniProtKB-UniRule"/>
</dbReference>
<evidence type="ECO:0000256" key="13">
    <source>
        <dbReference type="PIRSR" id="PIRSR634016-3"/>
    </source>
</evidence>
<evidence type="ECO:0000256" key="11">
    <source>
        <dbReference type="ARBA" id="ARBA00023136"/>
    </source>
</evidence>
<dbReference type="AlphaFoldDB" id="A0AAJ7WEK4"/>
<dbReference type="GO" id="GO:0042277">
    <property type="term" value="F:peptide binding"/>
    <property type="evidence" value="ECO:0007669"/>
    <property type="project" value="TreeGrafter"/>
</dbReference>
<dbReference type="InterPro" id="IPR042097">
    <property type="entry name" value="Aminopeptidase_N-like_N_sf"/>
</dbReference>
<evidence type="ECO:0000256" key="12">
    <source>
        <dbReference type="ARBA" id="ARBA00023180"/>
    </source>
</evidence>
<dbReference type="PANTHER" id="PTHR11533:SF290">
    <property type="entry name" value="AMINOPEPTIDASE"/>
    <property type="match status" value="1"/>
</dbReference>
<dbReference type="InterPro" id="IPR034016">
    <property type="entry name" value="M1_APN-typ"/>
</dbReference>
<dbReference type="Gene3D" id="2.60.40.1730">
    <property type="entry name" value="tricorn interacting facor f3 domain"/>
    <property type="match status" value="1"/>
</dbReference>
<evidence type="ECO:0000256" key="5">
    <source>
        <dbReference type="ARBA" id="ARBA00022723"/>
    </source>
</evidence>
<dbReference type="Pfam" id="PF17900">
    <property type="entry name" value="Peptidase_M1_N"/>
    <property type="match status" value="1"/>
</dbReference>
<dbReference type="GO" id="GO:0098552">
    <property type="term" value="C:side of membrane"/>
    <property type="evidence" value="ECO:0007669"/>
    <property type="project" value="UniProtKB-KW"/>
</dbReference>
<dbReference type="Proteomes" id="UP000694925">
    <property type="component" value="Unplaced"/>
</dbReference>
<keyword evidence="3 15" id="KW-0645">Protease</keyword>
<keyword evidence="6 15" id="KW-0378">Hydrolase</keyword>
<dbReference type="GO" id="GO:0043171">
    <property type="term" value="P:peptide catabolic process"/>
    <property type="evidence" value="ECO:0007669"/>
    <property type="project" value="TreeGrafter"/>
</dbReference>
<dbReference type="Gene3D" id="1.25.50.20">
    <property type="match status" value="1"/>
</dbReference>
<keyword evidence="18" id="KW-1185">Reference proteome</keyword>
<evidence type="ECO:0000259" key="17">
    <source>
        <dbReference type="Pfam" id="PF17900"/>
    </source>
</evidence>
<dbReference type="GO" id="GO:0005615">
    <property type="term" value="C:extracellular space"/>
    <property type="evidence" value="ECO:0007669"/>
    <property type="project" value="TreeGrafter"/>
</dbReference>
<evidence type="ECO:0000256" key="7">
    <source>
        <dbReference type="ARBA" id="ARBA00022833"/>
    </source>
</evidence>
<dbReference type="Gene3D" id="1.10.390.10">
    <property type="entry name" value="Neutral Protease Domain 2"/>
    <property type="match status" value="1"/>
</dbReference>
<evidence type="ECO:0000256" key="3">
    <source>
        <dbReference type="ARBA" id="ARBA00022670"/>
    </source>
</evidence>
<dbReference type="KEGG" id="ccal:108629995"/>
<evidence type="ECO:0000256" key="15">
    <source>
        <dbReference type="RuleBase" id="RU364040"/>
    </source>
</evidence>
<dbReference type="Pfam" id="PF11838">
    <property type="entry name" value="ERAP1_C"/>
    <property type="match status" value="1"/>
</dbReference>
<keyword evidence="12" id="KW-0325">Glycoprotein</keyword>
<feature type="domain" description="ERAP1-like C-terminal" evidence="16">
    <location>
        <begin position="527"/>
        <end position="777"/>
    </location>
</feature>
<comment type="similarity">
    <text evidence="2 15">Belongs to the peptidase M1 family.</text>
</comment>
<proteinExistence type="inferred from homology"/>
<comment type="cofactor">
    <cofactor evidence="13 15">
        <name>Zn(2+)</name>
        <dbReference type="ChEBI" id="CHEBI:29105"/>
    </cofactor>
    <text evidence="13 15">Binds 1 zinc ion per subunit.</text>
</comment>
<organism evidence="18 19">
    <name type="scientific">Ceratina calcarata</name>
    <dbReference type="NCBI Taxonomy" id="156304"/>
    <lineage>
        <taxon>Eukaryota</taxon>
        <taxon>Metazoa</taxon>
        <taxon>Ecdysozoa</taxon>
        <taxon>Arthropoda</taxon>
        <taxon>Hexapoda</taxon>
        <taxon>Insecta</taxon>
        <taxon>Pterygota</taxon>
        <taxon>Neoptera</taxon>
        <taxon>Endopterygota</taxon>
        <taxon>Hymenoptera</taxon>
        <taxon>Apocrita</taxon>
        <taxon>Aculeata</taxon>
        <taxon>Apoidea</taxon>
        <taxon>Anthophila</taxon>
        <taxon>Apidae</taxon>
        <taxon>Ceratina</taxon>
        <taxon>Zadontomerus</taxon>
    </lineage>
</organism>
<dbReference type="GO" id="GO:0070006">
    <property type="term" value="F:metalloaminopeptidase activity"/>
    <property type="evidence" value="ECO:0007669"/>
    <property type="project" value="TreeGrafter"/>
</dbReference>
<evidence type="ECO:0000313" key="19">
    <source>
        <dbReference type="RefSeq" id="XP_026673538.1"/>
    </source>
</evidence>
<evidence type="ECO:0000256" key="14">
    <source>
        <dbReference type="PIRSR" id="PIRSR634016-4"/>
    </source>
</evidence>
<keyword evidence="10 15" id="KW-0482">Metalloprotease</keyword>
<evidence type="ECO:0000259" key="16">
    <source>
        <dbReference type="Pfam" id="PF11838"/>
    </source>
</evidence>
<keyword evidence="7 13" id="KW-0862">Zinc</keyword>
<gene>
    <name evidence="19" type="primary">LOC108629995</name>
</gene>
<dbReference type="GeneID" id="108629995"/>
<keyword evidence="5 13" id="KW-0479">Metal-binding</keyword>
<evidence type="ECO:0000256" key="6">
    <source>
        <dbReference type="ARBA" id="ARBA00022801"/>
    </source>
</evidence>
<protein>
    <recommendedName>
        <fullName evidence="15">Aminopeptidase</fullName>
        <ecNumber evidence="15">3.4.11.-</ecNumber>
    </recommendedName>
</protein>
<dbReference type="SUPFAM" id="SSF63737">
    <property type="entry name" value="Leukotriene A4 hydrolase N-terminal domain"/>
    <property type="match status" value="1"/>
</dbReference>
<evidence type="ECO:0000256" key="1">
    <source>
        <dbReference type="ARBA" id="ARBA00004606"/>
    </source>
</evidence>
<dbReference type="GO" id="GO:0006508">
    <property type="term" value="P:proteolysis"/>
    <property type="evidence" value="ECO:0007669"/>
    <property type="project" value="UniProtKB-KW"/>
</dbReference>
<reference evidence="19" key="1">
    <citation type="submission" date="2025-08" db="UniProtKB">
        <authorList>
            <consortium name="RefSeq"/>
        </authorList>
    </citation>
    <scope>IDENTIFICATION</scope>
    <source>
        <tissue evidence="19">Whole body</tissue>
    </source>
</reference>
<evidence type="ECO:0000256" key="9">
    <source>
        <dbReference type="ARBA" id="ARBA00022989"/>
    </source>
</evidence>
<dbReference type="FunFam" id="2.60.40.1730:FF:000001">
    <property type="entry name" value="Leucyl-cystinyl aminopeptidase"/>
    <property type="match status" value="1"/>
</dbReference>
<dbReference type="RefSeq" id="XP_026673538.1">
    <property type="nucleotide sequence ID" value="XM_026817737.1"/>
</dbReference>
<sequence length="800" mass="92120">MNSLLTIDSVSWVGLDAGSEKLLRKELTMTTRDQELTALLVERKLTESLEAAMRQTTMNIMSINQYKSTVDKWLSDNSDLFENPASRGNGGGCWILNVASESKMARTFVPFLLVLGIFQTSFLLANTNDETVYSKFRLPSGIVTPTAYKLYLRPNLSRSIFWGDVDITLTALITSSNLILNAKEMIIYGVTFEDLNTTEVFENEYVEDKEHEILNITIIPQFLKDHHYSLRIKYLAVLNEDMKGFYRSKVIQGGKITGYIATTHFQPTFARQAFPCWDEPMYKAKFNISIMHNKTMKAISNMDVLKTEEKSDVIITTFKETPVMSTYLVAFTISDYQFKEDKVGNFTYRVWTKASAINQTDYALKMGRKLLEQLNLYTNMSYQTYMPDKIDQVSVQNLFGVPAMENWGLVTYRERSLLYDEALSTTQKKMDILTLIAHAFTQQWFGNVVTPKWWRYHWLKEGFANYFEYFIAHKIAPELRLNDVFVVESTQMSAMVVDALPGMRALNMDVYSPERILVLSDSIVYEKGYYRVLYDVENWQLLMKELNKGSDTKIHVLNRAQIVDDAFSLAHTGNLNYTVALNVTLYLTQETDFMPWQPAFKHLGYLRNLLRTSDKYYTFTRYVAYLLRALTNDVGYEPKANDTDLVKMLRVEAMRWACEAGVEKCTSYAEKTYQQWLKNPEMKLDVNLKTEILCAGVRKASESEWTDTLEYIITSKLDEDDKKDLLMALACSNSSEILMTYLNSTLEPSYPIDFKTGVKNVVSKYPAGAELVLKFLFKENNLELFTLSINPTISTLAYFL</sequence>
<dbReference type="GO" id="GO:0005886">
    <property type="term" value="C:plasma membrane"/>
    <property type="evidence" value="ECO:0007669"/>
    <property type="project" value="UniProtKB-SubCell"/>
</dbReference>
<feature type="binding site" evidence="13">
    <location>
        <position position="438"/>
    </location>
    <ligand>
        <name>Zn(2+)</name>
        <dbReference type="ChEBI" id="CHEBI:29105"/>
        <note>catalytic</note>
    </ligand>
</feature>
<keyword evidence="15" id="KW-0031">Aminopeptidase</keyword>
<evidence type="ECO:0000256" key="2">
    <source>
        <dbReference type="ARBA" id="ARBA00010136"/>
    </source>
</evidence>